<keyword evidence="4 10" id="KW-0812">Transmembrane</keyword>
<feature type="transmembrane region" description="Helical" evidence="10">
    <location>
        <begin position="218"/>
        <end position="239"/>
    </location>
</feature>
<evidence type="ECO:0000256" key="4">
    <source>
        <dbReference type="ARBA" id="ARBA00022692"/>
    </source>
</evidence>
<dbReference type="AlphaFoldDB" id="A0A6J2U592"/>
<evidence type="ECO:0000313" key="13">
    <source>
        <dbReference type="RefSeq" id="XP_030383736.1"/>
    </source>
</evidence>
<dbReference type="GeneID" id="115631185"/>
<evidence type="ECO:0000256" key="9">
    <source>
        <dbReference type="ARBA" id="ARBA00023224"/>
    </source>
</evidence>
<accession>A0A6J2U592</accession>
<feature type="transmembrane region" description="Helical" evidence="10">
    <location>
        <begin position="556"/>
        <end position="582"/>
    </location>
</feature>
<feature type="transmembrane region" description="Helical" evidence="10">
    <location>
        <begin position="315"/>
        <end position="333"/>
    </location>
</feature>
<comment type="subcellular location">
    <subcellularLocation>
        <location evidence="1">Cell membrane</location>
        <topology evidence="1">Multi-pass membrane protein</topology>
    </subcellularLocation>
</comment>
<keyword evidence="11" id="KW-0732">Signal</keyword>
<dbReference type="GO" id="GO:0007165">
    <property type="term" value="P:signal transduction"/>
    <property type="evidence" value="ECO:0007669"/>
    <property type="project" value="UniProtKB-KW"/>
</dbReference>
<feature type="transmembrane region" description="Helical" evidence="10">
    <location>
        <begin position="465"/>
        <end position="484"/>
    </location>
</feature>
<dbReference type="GO" id="GO:0005549">
    <property type="term" value="F:odorant binding"/>
    <property type="evidence" value="ECO:0007669"/>
    <property type="project" value="InterPro"/>
</dbReference>
<evidence type="ECO:0000256" key="5">
    <source>
        <dbReference type="ARBA" id="ARBA00022725"/>
    </source>
</evidence>
<evidence type="ECO:0000256" key="8">
    <source>
        <dbReference type="ARBA" id="ARBA00023170"/>
    </source>
</evidence>
<proteinExistence type="predicted"/>
<dbReference type="CTD" id="34603"/>
<reference evidence="13" key="1">
    <citation type="submission" date="2025-08" db="UniProtKB">
        <authorList>
            <consortium name="RefSeq"/>
        </authorList>
    </citation>
    <scope>IDENTIFICATION</scope>
    <source>
        <strain evidence="13">11010-0011.00</strain>
        <tissue evidence="13">Whole body</tissue>
    </source>
</reference>
<keyword evidence="3" id="KW-0716">Sensory transduction</keyword>
<organism evidence="12 13">
    <name type="scientific">Drosophila lebanonensis</name>
    <name type="common">Fruit fly</name>
    <name type="synonym">Scaptodrosophila lebanonensis</name>
    <dbReference type="NCBI Taxonomy" id="7225"/>
    <lineage>
        <taxon>Eukaryota</taxon>
        <taxon>Metazoa</taxon>
        <taxon>Ecdysozoa</taxon>
        <taxon>Arthropoda</taxon>
        <taxon>Hexapoda</taxon>
        <taxon>Insecta</taxon>
        <taxon>Pterygota</taxon>
        <taxon>Neoptera</taxon>
        <taxon>Endopterygota</taxon>
        <taxon>Diptera</taxon>
        <taxon>Brachycera</taxon>
        <taxon>Muscomorpha</taxon>
        <taxon>Ephydroidea</taxon>
        <taxon>Drosophilidae</taxon>
        <taxon>Scaptodrosophila</taxon>
    </lineage>
</organism>
<feature type="transmembrane region" description="Helical" evidence="10">
    <location>
        <begin position="345"/>
        <end position="362"/>
    </location>
</feature>
<feature type="transmembrane region" description="Helical" evidence="10">
    <location>
        <begin position="405"/>
        <end position="425"/>
    </location>
</feature>
<keyword evidence="12" id="KW-1185">Reference proteome</keyword>
<feature type="transmembrane region" description="Helical" evidence="10">
    <location>
        <begin position="89"/>
        <end position="111"/>
    </location>
</feature>
<feature type="signal peptide" evidence="11">
    <location>
        <begin position="1"/>
        <end position="26"/>
    </location>
</feature>
<keyword evidence="8 13" id="KW-0675">Receptor</keyword>
<evidence type="ECO:0000256" key="2">
    <source>
        <dbReference type="ARBA" id="ARBA00022475"/>
    </source>
</evidence>
<dbReference type="PANTHER" id="PTHR21137:SF35">
    <property type="entry name" value="ODORANT RECEPTOR 19A-RELATED"/>
    <property type="match status" value="1"/>
</dbReference>
<keyword evidence="5" id="KW-0552">Olfaction</keyword>
<dbReference type="RefSeq" id="XP_030383736.1">
    <property type="nucleotide sequence ID" value="XM_030527876.1"/>
</dbReference>
<feature type="transmembrane region" description="Helical" evidence="10">
    <location>
        <begin position="374"/>
        <end position="393"/>
    </location>
</feature>
<evidence type="ECO:0000313" key="12">
    <source>
        <dbReference type="Proteomes" id="UP000504634"/>
    </source>
</evidence>
<dbReference type="InterPro" id="IPR004117">
    <property type="entry name" value="7tm6_olfct_rcpt"/>
</dbReference>
<name>A0A6J2U592_DROLE</name>
<evidence type="ECO:0000256" key="3">
    <source>
        <dbReference type="ARBA" id="ARBA00022606"/>
    </source>
</evidence>
<sequence>MHLLVTFLFPLHLLLVFLERPNTAELFKNMTVSLTCVGCSLKCVIELWHLPQIVEIESVLSRLDGRVQSTEERIYFEQVLQRSVRRLNITLYGMYVIIYIAFSLVLSLLIIGDQRALLYAAWFPFDWHNSTKLYTLAFCYQTLCLYWEGPQGVANDIYPPLILCYVAGHTRLLSIRLSQMGYKEESTYRQELLRCIEDHKLLMRLYELIKQATGYVQLVQLLVCGAELCIVVCYVIFYVSDTVGLVYYVIFFGIICVQLFPSCYYASVLADESEHLPYAIFSSNWSSLPVKRRRDVLIFTQLTLRTMTVKAGGMFVLNLNAFFATVKMAYSLFAVVGRVHRRDTGPFRLVWICLRILAPTFFGASKRVARTYEVILHVLITILFPLHLIMGLWLRIEPEELFKNLTLSLTCIGCSLKNVLLLCNLGNIVEAESLLSQLDKRILNVDERMYFEQIMRRRARRLTGGIYLLYLFVYIALVPSIITTIQEGPQGLVNDVYPPLILCTASGHIRLLCIRFSKLGFQEVELEDSVLRQEMIDCCEDYKLLLRLHELVQQCIGYLQLVQIGICGLELCIVVCYTLYFVHDMVGLIYNVIFFAVICTQLFPSCYFSSILADELDRLPYAVFSGNWMSQSAKYRRDVLIFTQHTLRVKRIKAGGILELNLSTFFATVKMAYSLFAVVGQINLAQKV</sequence>
<dbReference type="PANTHER" id="PTHR21137">
    <property type="entry name" value="ODORANT RECEPTOR"/>
    <property type="match status" value="1"/>
</dbReference>
<feature type="transmembrane region" description="Helical" evidence="10">
    <location>
        <begin position="245"/>
        <end position="266"/>
    </location>
</feature>
<keyword evidence="9" id="KW-0807">Transducer</keyword>
<evidence type="ECO:0000256" key="6">
    <source>
        <dbReference type="ARBA" id="ARBA00022989"/>
    </source>
</evidence>
<dbReference type="GO" id="GO:0005886">
    <property type="term" value="C:plasma membrane"/>
    <property type="evidence" value="ECO:0007669"/>
    <property type="project" value="UniProtKB-SubCell"/>
</dbReference>
<protein>
    <submittedName>
        <fullName evidence="13">Odorant receptor 33c</fullName>
    </submittedName>
</protein>
<feature type="chain" id="PRO_5026802693" evidence="11">
    <location>
        <begin position="27"/>
        <end position="688"/>
    </location>
</feature>
<keyword evidence="7 10" id="KW-0472">Membrane</keyword>
<dbReference type="OrthoDB" id="5846619at2759"/>
<evidence type="ECO:0000256" key="7">
    <source>
        <dbReference type="ARBA" id="ARBA00023136"/>
    </source>
</evidence>
<evidence type="ECO:0000256" key="10">
    <source>
        <dbReference type="SAM" id="Phobius"/>
    </source>
</evidence>
<keyword evidence="2" id="KW-1003">Cell membrane</keyword>
<dbReference type="Pfam" id="PF02949">
    <property type="entry name" value="7tm_6"/>
    <property type="match status" value="2"/>
</dbReference>
<gene>
    <name evidence="13" type="primary">LOC115631185</name>
</gene>
<keyword evidence="6 10" id="KW-1133">Transmembrane helix</keyword>
<evidence type="ECO:0000256" key="11">
    <source>
        <dbReference type="SAM" id="SignalP"/>
    </source>
</evidence>
<dbReference type="GO" id="GO:0004984">
    <property type="term" value="F:olfactory receptor activity"/>
    <property type="evidence" value="ECO:0007669"/>
    <property type="project" value="InterPro"/>
</dbReference>
<feature type="transmembrane region" description="Helical" evidence="10">
    <location>
        <begin position="588"/>
        <end position="608"/>
    </location>
</feature>
<dbReference type="Proteomes" id="UP000504634">
    <property type="component" value="Unplaced"/>
</dbReference>
<evidence type="ECO:0000256" key="1">
    <source>
        <dbReference type="ARBA" id="ARBA00004651"/>
    </source>
</evidence>